<dbReference type="EMBL" id="MLAW01000028">
    <property type="protein sequence ID" value="OJJ24644.1"/>
    <property type="molecule type" value="Genomic_DNA"/>
</dbReference>
<organism evidence="1 2">
    <name type="scientific">Roseofilum reptotaenium AO1-A</name>
    <dbReference type="NCBI Taxonomy" id="1925591"/>
    <lineage>
        <taxon>Bacteria</taxon>
        <taxon>Bacillati</taxon>
        <taxon>Cyanobacteriota</taxon>
        <taxon>Cyanophyceae</taxon>
        <taxon>Desertifilales</taxon>
        <taxon>Desertifilaceae</taxon>
        <taxon>Roseofilum</taxon>
    </lineage>
</organism>
<dbReference type="Proteomes" id="UP000183940">
    <property type="component" value="Unassembled WGS sequence"/>
</dbReference>
<evidence type="ECO:0000313" key="2">
    <source>
        <dbReference type="Proteomes" id="UP000183940"/>
    </source>
</evidence>
<gene>
    <name evidence="1" type="ORF">BI308_15865</name>
</gene>
<proteinExistence type="predicted"/>
<dbReference type="AlphaFoldDB" id="A0A1L9QPQ3"/>
<evidence type="ECO:0000313" key="1">
    <source>
        <dbReference type="EMBL" id="OJJ24644.1"/>
    </source>
</evidence>
<dbReference type="STRING" id="1925591.BI308_15865"/>
<comment type="caution">
    <text evidence="1">The sequence shown here is derived from an EMBL/GenBank/DDBJ whole genome shotgun (WGS) entry which is preliminary data.</text>
</comment>
<accession>A0A1L9QPQ3</accession>
<protein>
    <submittedName>
        <fullName evidence="1">Uncharacterized protein</fullName>
    </submittedName>
</protein>
<name>A0A1L9QPQ3_9CYAN</name>
<reference evidence="1" key="1">
    <citation type="submission" date="2016-10" db="EMBL/GenBank/DDBJ databases">
        <title>CRISPR-Cas defence system in Roseofilum reptotaenium: evidence of a bacteriophage-cyanobacterium arms race in the coral black band disease.</title>
        <authorList>
            <person name="Buerger P."/>
            <person name="Wood-Charlson E.M."/>
            <person name="Weynberg K.D."/>
            <person name="Willis B."/>
            <person name="Van Oppen M.J."/>
        </authorList>
    </citation>
    <scope>NUCLEOTIDE SEQUENCE [LARGE SCALE GENOMIC DNA]</scope>
    <source>
        <strain evidence="1">AO1-A</strain>
    </source>
</reference>
<sequence length="86" mass="10040">MQNVQQLQRLGFYDNLESREIVEHHLDQVVQENSNIIDDRENQYGKFEDRESLLSGPSGKFVKIMSSWQVMPDRTRRLVSAKLFGG</sequence>
<keyword evidence="2" id="KW-1185">Reference proteome</keyword>